<dbReference type="GO" id="GO:0052861">
    <property type="term" value="F:endo-1,3(4)-beta-glucanase activity"/>
    <property type="evidence" value="ECO:0007669"/>
    <property type="project" value="InterPro"/>
</dbReference>
<dbReference type="GO" id="GO:0071555">
    <property type="term" value="P:cell wall organization"/>
    <property type="evidence" value="ECO:0007669"/>
    <property type="project" value="UniProtKB-KW"/>
</dbReference>
<dbReference type="Pfam" id="PF17652">
    <property type="entry name" value="Glyco_hydro81C"/>
    <property type="match status" value="2"/>
</dbReference>
<evidence type="ECO:0000256" key="5">
    <source>
        <dbReference type="ARBA" id="ARBA00023277"/>
    </source>
</evidence>
<name>A0A8D4WX44_EUGGR</name>
<dbReference type="AlphaFoldDB" id="A0A8D4WX44"/>
<protein>
    <recommendedName>
        <fullName evidence="3">glucan endo-1,3-beta-D-glucosidase</fullName>
        <ecNumber evidence="3">3.2.1.39</ecNumber>
    </recommendedName>
</protein>
<dbReference type="EMBL" id="LC533842">
    <property type="protein sequence ID" value="BCB67682.1"/>
    <property type="molecule type" value="mRNA"/>
</dbReference>
<keyword evidence="8" id="KW-0624">Polysaccharide degradation</keyword>
<accession>A0A8D4WX44</accession>
<feature type="signal peptide" evidence="9">
    <location>
        <begin position="1"/>
        <end position="24"/>
    </location>
</feature>
<evidence type="ECO:0000256" key="9">
    <source>
        <dbReference type="SAM" id="SignalP"/>
    </source>
</evidence>
<dbReference type="InterPro" id="IPR005200">
    <property type="entry name" value="Endo-beta-glucanase"/>
</dbReference>
<dbReference type="GO" id="GO:0000272">
    <property type="term" value="P:polysaccharide catabolic process"/>
    <property type="evidence" value="ECO:0007669"/>
    <property type="project" value="UniProtKB-KW"/>
</dbReference>
<dbReference type="PROSITE" id="PS52008">
    <property type="entry name" value="GH81"/>
    <property type="match status" value="1"/>
</dbReference>
<sequence length="856" mass="94879">MVYVGPRHIPLLLLLLGVLAPAVAQPTHVPGPISVQPPAELGFFSLGRPEEGTTAPIKSRFCLAESHGALPTNAWWVPAVLHTSTLGANYITQLPYVFTLEAAQLRVYYPHLEATSDEVSHTYPTSPWSLSALAPLPTAHCVVKADPFTVTFAWTTNGAKVMQSTLVRGSPFVTMYYTSAAPVLSTEQNVSTLAVDGVEHACNGQGLAGAQLTLQFEESDEEWTVFLPPNTPVRCISGNSRTVVEVLETSFTGNVRLALSNNCTTGRSPLCDRPGSPNRDLAEFRSALAAGSLECITGASLGYDEQPEAMRVTVQWKRERCWARSKPGELLLYALPHQIPLFACEEGAQVAILPNGGHRNLRGYNRPVITTNHGSLWVWLVPNLPMPWVSDPDPRRLEALKQAMKADETWDFGGEVLSGMIDSYFGGKELAKMARLILLFDELDGAGQGNVTLRFLHDLKARLHNWFTIKQNPLMYDSVWGGIVSCGCKAKQGLDHTHFDGWHCANDPRKGECTIDDIMAEFGNGHYNDHHFHYGYWIYAAAVVARYDPTFVKAHDGHVLALIRDIANPSPADPYFTPWRHFDWYVGHAWAGGIYPLPEGRNQESTSESINAWYAIALYGEATKNTAVKALGKAQALLETLSAKYYWHVQAAEPIYPKAFTRHMVGILYDSKVTSWTWFGQENWKVHGIQIIPITPMVHHLFSPEFARKEFVIYDRVCQKDPSCANGGFKVFAVAEEAFVNPDAAWEDAQKLPAATFEGTGGGGNSRTNLLYFIASWGRFPHSQWRLPDPRLCPFEREFPWEPQSESHPWRKVAAVVGATAAFALVAWLVARRPRWSAEERRPLAAAPSASYSDEA</sequence>
<feature type="domain" description="Glycosyl hydrolase family 81 N-terminal" evidence="10">
    <location>
        <begin position="63"/>
        <end position="348"/>
    </location>
</feature>
<comment type="similarity">
    <text evidence="2">Belongs to the glycosyl hydrolase 81 family.</text>
</comment>
<keyword evidence="9" id="KW-0732">Signal</keyword>
<dbReference type="InterPro" id="IPR040720">
    <property type="entry name" value="GH81_C"/>
</dbReference>
<keyword evidence="4" id="KW-0378">Hydrolase</keyword>
<keyword evidence="5" id="KW-0119">Carbohydrate metabolism</keyword>
<dbReference type="PANTHER" id="PTHR31983:SF0">
    <property type="entry name" value="GLUCAN ENDO-1,3-BETA-D-GLUCOSIDASE 2"/>
    <property type="match status" value="1"/>
</dbReference>
<dbReference type="GO" id="GO:0042973">
    <property type="term" value="F:glucan endo-1,3-beta-D-glucosidase activity"/>
    <property type="evidence" value="ECO:0007669"/>
    <property type="project" value="UniProtKB-EC"/>
</dbReference>
<dbReference type="Gene3D" id="2.70.98.30">
    <property type="entry name" value="Golgi alpha-mannosidase II, domain 4"/>
    <property type="match status" value="1"/>
</dbReference>
<dbReference type="EC" id="3.2.1.39" evidence="3"/>
<evidence type="ECO:0000259" key="10">
    <source>
        <dbReference type="Pfam" id="PF03639"/>
    </source>
</evidence>
<feature type="domain" description="Glycosyl hydrolase family 81 C-terminal" evidence="11">
    <location>
        <begin position="398"/>
        <end position="495"/>
    </location>
</feature>
<evidence type="ECO:0000256" key="8">
    <source>
        <dbReference type="ARBA" id="ARBA00023326"/>
    </source>
</evidence>
<dbReference type="Pfam" id="PF03639">
    <property type="entry name" value="Glyco_hydro_81"/>
    <property type="match status" value="1"/>
</dbReference>
<reference evidence="12" key="2">
    <citation type="submission" date="2020-03" db="EMBL/GenBank/DDBJ databases">
        <title>Identification of glucanases and phosphorylases involved in hypoxic paramylon degradation in Euglena gracilis.</title>
        <authorList>
            <person name="Tanaka Y."/>
            <person name="Goto K."/>
            <person name="Nishino K."/>
            <person name="Ogawa T."/>
            <person name="Maruta T."/>
            <person name="Ishikawa T."/>
        </authorList>
    </citation>
    <scope>NUCLEOTIDE SEQUENCE</scope>
</reference>
<keyword evidence="7" id="KW-0961">Cell wall biogenesis/degradation</keyword>
<feature type="chain" id="PRO_5034347900" description="glucan endo-1,3-beta-D-glucosidase" evidence="9">
    <location>
        <begin position="25"/>
        <end position="856"/>
    </location>
</feature>
<evidence type="ECO:0000259" key="11">
    <source>
        <dbReference type="Pfam" id="PF17652"/>
    </source>
</evidence>
<evidence type="ECO:0000313" key="12">
    <source>
        <dbReference type="EMBL" id="BCB67682.1"/>
    </source>
</evidence>
<organism evidence="12">
    <name type="scientific">Euglena gracilis</name>
    <dbReference type="NCBI Taxonomy" id="3039"/>
    <lineage>
        <taxon>Eukaryota</taxon>
        <taxon>Discoba</taxon>
        <taxon>Euglenozoa</taxon>
        <taxon>Euglenida</taxon>
        <taxon>Spirocuta</taxon>
        <taxon>Euglenophyceae</taxon>
        <taxon>Euglenales</taxon>
        <taxon>Euglenaceae</taxon>
        <taxon>Euglena</taxon>
    </lineage>
</organism>
<feature type="domain" description="Glycosyl hydrolase family 81 C-terminal" evidence="11">
    <location>
        <begin position="516"/>
        <end position="768"/>
    </location>
</feature>
<dbReference type="SMR" id="A0A8D4WX44"/>
<dbReference type="PANTHER" id="PTHR31983">
    <property type="entry name" value="ENDO-1,3(4)-BETA-GLUCANASE 1"/>
    <property type="match status" value="1"/>
</dbReference>
<proteinExistence type="evidence at transcript level"/>
<evidence type="ECO:0000256" key="6">
    <source>
        <dbReference type="ARBA" id="ARBA00023295"/>
    </source>
</evidence>
<evidence type="ECO:0000256" key="2">
    <source>
        <dbReference type="ARBA" id="ARBA00010730"/>
    </source>
</evidence>
<keyword evidence="6" id="KW-0326">Glycosidase</keyword>
<evidence type="ECO:0000256" key="1">
    <source>
        <dbReference type="ARBA" id="ARBA00000382"/>
    </source>
</evidence>
<evidence type="ECO:0000256" key="7">
    <source>
        <dbReference type="ARBA" id="ARBA00023316"/>
    </source>
</evidence>
<gene>
    <name evidence="12" type="primary">ENG2</name>
</gene>
<evidence type="ECO:0000256" key="3">
    <source>
        <dbReference type="ARBA" id="ARBA00012780"/>
    </source>
</evidence>
<comment type="catalytic activity">
    <reaction evidence="1">
        <text>Hydrolysis of (1-&gt;3)-beta-D-glucosidic linkages in (1-&gt;3)-beta-D-glucans.</text>
        <dbReference type="EC" id="3.2.1.39"/>
    </reaction>
</comment>
<evidence type="ECO:0000256" key="4">
    <source>
        <dbReference type="ARBA" id="ARBA00022801"/>
    </source>
</evidence>
<dbReference type="InterPro" id="IPR040451">
    <property type="entry name" value="GH81_N"/>
</dbReference>
<reference evidence="12" key="1">
    <citation type="journal article" date="2016" name="BMC Genomics">
        <title>De novo assembly and comparative transcriptome analysis of Euglena gracilis in response to anaerobic conditions.</title>
        <authorList>
            <person name="Yoshida Y."/>
            <person name="Tomiyama T."/>
            <person name="Maruta T."/>
            <person name="Tomita M."/>
            <person name="Ishikawa T."/>
            <person name="Arakawa K."/>
        </authorList>
    </citation>
    <scope>NUCLEOTIDE SEQUENCE</scope>
</reference>